<accession>F4H507</accession>
<evidence type="ECO:0000313" key="3">
    <source>
        <dbReference type="Proteomes" id="UP000008460"/>
    </source>
</evidence>
<reference evidence="2 3" key="1">
    <citation type="submission" date="2011-04" db="EMBL/GenBank/DDBJ databases">
        <title>Complete sequence of Cellulomonas fimi ATCC 484.</title>
        <authorList>
            <consortium name="US DOE Joint Genome Institute"/>
            <person name="Lucas S."/>
            <person name="Han J."/>
            <person name="Lapidus A."/>
            <person name="Cheng J.-F."/>
            <person name="Goodwin L."/>
            <person name="Pitluck S."/>
            <person name="Peters L."/>
            <person name="Chertkov O."/>
            <person name="Detter J.C."/>
            <person name="Han C."/>
            <person name="Tapia R."/>
            <person name="Land M."/>
            <person name="Hauser L."/>
            <person name="Kyrpides N."/>
            <person name="Ivanova N."/>
            <person name="Ovchinnikova G."/>
            <person name="Pagani I."/>
            <person name="Mead D."/>
            <person name="Brumm P."/>
            <person name="Woyke T."/>
        </authorList>
    </citation>
    <scope>NUCLEOTIDE SEQUENCE [LARGE SCALE GENOMIC DNA]</scope>
    <source>
        <strain evidence="3">ATCC 484 / DSM 20113 / JCM 1341 / NBRC 15513 / NCIMB 8980 / NCTC 7547</strain>
    </source>
</reference>
<dbReference type="RefSeq" id="WP_013770513.1">
    <property type="nucleotide sequence ID" value="NC_015514.1"/>
</dbReference>
<feature type="transmembrane region" description="Helical" evidence="1">
    <location>
        <begin position="160"/>
        <end position="180"/>
    </location>
</feature>
<evidence type="ECO:0000256" key="1">
    <source>
        <dbReference type="SAM" id="Phobius"/>
    </source>
</evidence>
<keyword evidence="1" id="KW-0472">Membrane</keyword>
<evidence type="ECO:0000313" key="2">
    <source>
        <dbReference type="EMBL" id="AEE45487.1"/>
    </source>
</evidence>
<feature type="transmembrane region" description="Helical" evidence="1">
    <location>
        <begin position="212"/>
        <end position="236"/>
    </location>
</feature>
<organism evidence="2 3">
    <name type="scientific">Cellulomonas fimi (strain ATCC 484 / DSM 20113 / JCM 1341 / CCUG 24087 / LMG 16345 / NBRC 15513 / NCIMB 8980 / NCTC 7547 / NRS-133)</name>
    <dbReference type="NCBI Taxonomy" id="590998"/>
    <lineage>
        <taxon>Bacteria</taxon>
        <taxon>Bacillati</taxon>
        <taxon>Actinomycetota</taxon>
        <taxon>Actinomycetes</taxon>
        <taxon>Micrococcales</taxon>
        <taxon>Cellulomonadaceae</taxon>
        <taxon>Cellulomonas</taxon>
    </lineage>
</organism>
<dbReference type="HOGENOM" id="CLU_1164222_0_0_11"/>
<feature type="transmembrane region" description="Helical" evidence="1">
    <location>
        <begin position="112"/>
        <end position="130"/>
    </location>
</feature>
<dbReference type="STRING" id="590998.Celf_1352"/>
<dbReference type="Proteomes" id="UP000008460">
    <property type="component" value="Chromosome"/>
</dbReference>
<dbReference type="EMBL" id="CP002666">
    <property type="protein sequence ID" value="AEE45487.1"/>
    <property type="molecule type" value="Genomic_DNA"/>
</dbReference>
<keyword evidence="1" id="KW-1133">Transmembrane helix</keyword>
<dbReference type="KEGG" id="cfi:Celf_1352"/>
<sequence>MTDPSATTSTPVPESWRTTFVLELRERGADGRAVGEALAEVEQFCLDSGQSAPDAFGDARTYAASRVGAPVSRFGGVGRELVPTAVGVVGLLLVLWAVAADGPVLDVTVGRAVLPAMLVGGAILAVHLAVRSRAALAGTVAALLVVAVVLDRVLTTPLLTTTPAVAAAAGAALLVAEASWQTWTAVRRPDPVVVVAPGTDPRAARRRDVRAGVALAWVLPATAVAAAALSLLVGALSR</sequence>
<keyword evidence="1" id="KW-0812">Transmembrane</keyword>
<protein>
    <submittedName>
        <fullName evidence="2">Uncharacterized protein</fullName>
    </submittedName>
</protein>
<gene>
    <name evidence="2" type="ordered locus">Celf_1352</name>
</gene>
<name>F4H507_CELFA</name>
<feature type="transmembrane region" description="Helical" evidence="1">
    <location>
        <begin position="135"/>
        <end position="154"/>
    </location>
</feature>
<feature type="transmembrane region" description="Helical" evidence="1">
    <location>
        <begin position="81"/>
        <end position="100"/>
    </location>
</feature>
<proteinExistence type="predicted"/>
<keyword evidence="3" id="KW-1185">Reference proteome</keyword>
<dbReference type="AlphaFoldDB" id="F4H507"/>